<reference evidence="2" key="4">
    <citation type="journal article" date="2022" name="PLoS Pathog.">
        <title>Chromosome-level genome of Schistosoma haematobium underpins genome-wide explorations of molecular variation.</title>
        <authorList>
            <person name="Stroehlein A.J."/>
            <person name="Korhonen P.K."/>
            <person name="Lee V.V."/>
            <person name="Ralph S.A."/>
            <person name="Mentink-Kane M."/>
            <person name="You H."/>
            <person name="McManus D.P."/>
            <person name="Tchuente L.T."/>
            <person name="Stothard J.R."/>
            <person name="Kaur P."/>
            <person name="Dudchenko O."/>
            <person name="Aiden E.L."/>
            <person name="Yang B."/>
            <person name="Yang H."/>
            <person name="Emery A.M."/>
            <person name="Webster B.L."/>
            <person name="Brindley P.J."/>
            <person name="Rollinson D."/>
            <person name="Chang B.C.H."/>
            <person name="Gasser R.B."/>
            <person name="Young N.D."/>
        </authorList>
    </citation>
    <scope>NUCLEOTIDE SEQUENCE</scope>
</reference>
<comment type="caution">
    <text evidence="2">The sequence shown here is derived from an EMBL/GenBank/DDBJ whole genome shotgun (WGS) entry which is preliminary data.</text>
</comment>
<dbReference type="Proteomes" id="UP000471633">
    <property type="component" value="Unassembled WGS sequence"/>
</dbReference>
<reference evidence="2" key="1">
    <citation type="journal article" date="2012" name="Nat. Genet.">
        <title>Whole-genome sequence of Schistosoma haematobium.</title>
        <authorList>
            <person name="Young N.D."/>
            <person name="Jex A.R."/>
            <person name="Li B."/>
            <person name="Liu S."/>
            <person name="Yang L."/>
            <person name="Xiong Z."/>
            <person name="Li Y."/>
            <person name="Cantacessi C."/>
            <person name="Hall R.S."/>
            <person name="Xu X."/>
            <person name="Chen F."/>
            <person name="Wu X."/>
            <person name="Zerlotini A."/>
            <person name="Oliveira G."/>
            <person name="Hofmann A."/>
            <person name="Zhang G."/>
            <person name="Fang X."/>
            <person name="Kang Y."/>
            <person name="Campbell B.E."/>
            <person name="Loukas A."/>
            <person name="Ranganathan S."/>
            <person name="Rollinson D."/>
            <person name="Rinaldi G."/>
            <person name="Brindley P.J."/>
            <person name="Yang H."/>
            <person name="Wang J."/>
            <person name="Wang J."/>
            <person name="Gasser R.B."/>
        </authorList>
    </citation>
    <scope>NUCLEOTIDE SEQUENCE</scope>
</reference>
<gene>
    <name evidence="2" type="ORF">MS3_00001231</name>
</gene>
<feature type="transmembrane region" description="Helical" evidence="1">
    <location>
        <begin position="142"/>
        <end position="161"/>
    </location>
</feature>
<evidence type="ECO:0000256" key="1">
    <source>
        <dbReference type="SAM" id="Phobius"/>
    </source>
</evidence>
<keyword evidence="3" id="KW-1185">Reference proteome</keyword>
<protein>
    <submittedName>
        <fullName evidence="2">Uncharacterized protein</fullName>
    </submittedName>
</protein>
<accession>A0A922LRC9</accession>
<proteinExistence type="predicted"/>
<dbReference type="RefSeq" id="XP_051072070.1">
    <property type="nucleotide sequence ID" value="XM_051208712.1"/>
</dbReference>
<evidence type="ECO:0000313" key="2">
    <source>
        <dbReference type="EMBL" id="KAH9591968.1"/>
    </source>
</evidence>
<organism evidence="2 3">
    <name type="scientific">Schistosoma haematobium</name>
    <name type="common">Blood fluke</name>
    <dbReference type="NCBI Taxonomy" id="6185"/>
    <lineage>
        <taxon>Eukaryota</taxon>
        <taxon>Metazoa</taxon>
        <taxon>Spiralia</taxon>
        <taxon>Lophotrochozoa</taxon>
        <taxon>Platyhelminthes</taxon>
        <taxon>Trematoda</taxon>
        <taxon>Digenea</taxon>
        <taxon>Strigeidida</taxon>
        <taxon>Schistosomatoidea</taxon>
        <taxon>Schistosomatidae</taxon>
        <taxon>Schistosoma</taxon>
    </lineage>
</organism>
<sequence>MTQFGFFNVCPIHFQHPFLISYSSRSWSVLSRSRLLLMVSGQQILSIWYRQLFINTCTFLLMVVVVLQITATNSRTVLTFVLKILTVVLVDSCFEFHMFFNCENVVLAMPIFTFTSASDPPCSSMMLPRYVKVSITSKASPLNVIALVLSVLYLRILVFPLCRFRHTNAEATAIMTALTCICLSLWDRRISSSSQLPE</sequence>
<dbReference type="KEGG" id="shx:MS3_00001231"/>
<feature type="transmembrane region" description="Helical" evidence="1">
    <location>
        <begin position="77"/>
        <end position="100"/>
    </location>
</feature>
<dbReference type="CTD" id="75576724"/>
<keyword evidence="1" id="KW-0472">Membrane</keyword>
<keyword evidence="1" id="KW-1133">Transmembrane helix</keyword>
<dbReference type="GeneID" id="75576724"/>
<reference evidence="2" key="3">
    <citation type="submission" date="2021-06" db="EMBL/GenBank/DDBJ databases">
        <title>Chromosome-level genome assembly for S. haematobium.</title>
        <authorList>
            <person name="Stroehlein A.J."/>
        </authorList>
    </citation>
    <scope>NUCLEOTIDE SEQUENCE</scope>
</reference>
<dbReference type="EMBL" id="AMPZ03000002">
    <property type="protein sequence ID" value="KAH9591968.1"/>
    <property type="molecule type" value="Genomic_DNA"/>
</dbReference>
<name>A0A922LRC9_SCHHA</name>
<reference evidence="2" key="2">
    <citation type="journal article" date="2019" name="Gigascience">
        <title>High-quality Schistosoma haematobium genome achieved by single-molecule and long-range sequencing.</title>
        <authorList>
            <person name="Stroehlein A.J."/>
            <person name="Korhonen P.K."/>
            <person name="Chong T.M."/>
            <person name="Lim Y.L."/>
            <person name="Chan K.G."/>
            <person name="Webster B."/>
            <person name="Rollinson D."/>
            <person name="Brindley P.J."/>
            <person name="Gasser R.B."/>
            <person name="Young N.D."/>
        </authorList>
    </citation>
    <scope>NUCLEOTIDE SEQUENCE</scope>
</reference>
<evidence type="ECO:0000313" key="3">
    <source>
        <dbReference type="Proteomes" id="UP000471633"/>
    </source>
</evidence>
<dbReference type="AlphaFoldDB" id="A0A922LRC9"/>
<keyword evidence="1" id="KW-0812">Transmembrane</keyword>
<feature type="transmembrane region" description="Helical" evidence="1">
    <location>
        <begin position="52"/>
        <end position="71"/>
    </location>
</feature>